<dbReference type="InterPro" id="IPR016187">
    <property type="entry name" value="CTDL_fold"/>
</dbReference>
<feature type="compositionally biased region" description="Polar residues" evidence="1">
    <location>
        <begin position="1413"/>
        <end position="1425"/>
    </location>
</feature>
<gene>
    <name evidence="3" type="ORF">BaRGS_00009765</name>
</gene>
<feature type="compositionally biased region" description="Polar residues" evidence="1">
    <location>
        <begin position="1371"/>
        <end position="1387"/>
    </location>
</feature>
<evidence type="ECO:0000313" key="3">
    <source>
        <dbReference type="EMBL" id="KAK7498956.1"/>
    </source>
</evidence>
<dbReference type="SMART" id="SM00034">
    <property type="entry name" value="CLECT"/>
    <property type="match status" value="1"/>
</dbReference>
<keyword evidence="4" id="KW-1185">Reference proteome</keyword>
<dbReference type="PANTHER" id="PTHR11889:SF31">
    <property type="entry name" value="PROTEIN HEDGEHOG"/>
    <property type="match status" value="1"/>
</dbReference>
<dbReference type="SUPFAM" id="SSF56436">
    <property type="entry name" value="C-type lectin-like"/>
    <property type="match status" value="1"/>
</dbReference>
<feature type="non-terminal residue" evidence="3">
    <location>
        <position position="1524"/>
    </location>
</feature>
<evidence type="ECO:0000259" key="2">
    <source>
        <dbReference type="PROSITE" id="PS50041"/>
    </source>
</evidence>
<dbReference type="Gene3D" id="3.10.100.10">
    <property type="entry name" value="Mannose-Binding Protein A, subunit A"/>
    <property type="match status" value="1"/>
</dbReference>
<comment type="caution">
    <text evidence="3">The sequence shown here is derived from an EMBL/GenBank/DDBJ whole genome shotgun (WGS) entry which is preliminary data.</text>
</comment>
<feature type="region of interest" description="Disordered" evidence="1">
    <location>
        <begin position="1353"/>
        <end position="1444"/>
    </location>
</feature>
<name>A0ABD0LHI1_9CAEN</name>
<dbReference type="Gene3D" id="3.30.1380.10">
    <property type="match status" value="2"/>
</dbReference>
<dbReference type="Proteomes" id="UP001519460">
    <property type="component" value="Unassembled WGS sequence"/>
</dbReference>
<protein>
    <recommendedName>
        <fullName evidence="2">C-type lectin domain-containing protein</fullName>
    </recommendedName>
</protein>
<dbReference type="Pfam" id="PF01085">
    <property type="entry name" value="HH_signal"/>
    <property type="match status" value="2"/>
</dbReference>
<dbReference type="PROSITE" id="PS50041">
    <property type="entry name" value="C_TYPE_LECTIN_2"/>
    <property type="match status" value="1"/>
</dbReference>
<dbReference type="EMBL" id="JACVVK020000047">
    <property type="protein sequence ID" value="KAK7498956.1"/>
    <property type="molecule type" value="Genomic_DNA"/>
</dbReference>
<organism evidence="3 4">
    <name type="scientific">Batillaria attramentaria</name>
    <dbReference type="NCBI Taxonomy" id="370345"/>
    <lineage>
        <taxon>Eukaryota</taxon>
        <taxon>Metazoa</taxon>
        <taxon>Spiralia</taxon>
        <taxon>Lophotrochozoa</taxon>
        <taxon>Mollusca</taxon>
        <taxon>Gastropoda</taxon>
        <taxon>Caenogastropoda</taxon>
        <taxon>Sorbeoconcha</taxon>
        <taxon>Cerithioidea</taxon>
        <taxon>Batillariidae</taxon>
        <taxon>Batillaria</taxon>
    </lineage>
</organism>
<dbReference type="InterPro" id="IPR001304">
    <property type="entry name" value="C-type_lectin-like"/>
</dbReference>
<dbReference type="Pfam" id="PF00059">
    <property type="entry name" value="Lectin_C"/>
    <property type="match status" value="1"/>
</dbReference>
<feature type="non-terminal residue" evidence="3">
    <location>
        <position position="1"/>
    </location>
</feature>
<dbReference type="InterPro" id="IPR016186">
    <property type="entry name" value="C-type_lectin-like/link_sf"/>
</dbReference>
<feature type="compositionally biased region" description="Low complexity" evidence="1">
    <location>
        <begin position="1504"/>
        <end position="1524"/>
    </location>
</feature>
<dbReference type="InterPro" id="IPR050387">
    <property type="entry name" value="Hedgehog_Signaling"/>
</dbReference>
<dbReference type="PANTHER" id="PTHR11889">
    <property type="entry name" value="HEDGEHOG"/>
    <property type="match status" value="1"/>
</dbReference>
<feature type="domain" description="C-type lectin" evidence="2">
    <location>
        <begin position="1116"/>
        <end position="1242"/>
    </location>
</feature>
<dbReference type="InterPro" id="IPR000320">
    <property type="entry name" value="Hedgehog_signalling_dom"/>
</dbReference>
<dbReference type="CDD" id="cd00037">
    <property type="entry name" value="CLECT"/>
    <property type="match status" value="1"/>
</dbReference>
<feature type="region of interest" description="Disordered" evidence="1">
    <location>
        <begin position="1460"/>
        <end position="1524"/>
    </location>
</feature>
<feature type="compositionally biased region" description="Polar residues" evidence="1">
    <location>
        <begin position="1472"/>
        <end position="1503"/>
    </location>
</feature>
<dbReference type="InterPro" id="IPR009045">
    <property type="entry name" value="Zn_M74/Hedgehog-like"/>
</dbReference>
<accession>A0ABD0LHI1</accession>
<reference evidence="3 4" key="1">
    <citation type="journal article" date="2023" name="Sci. Data">
        <title>Genome assembly of the Korean intertidal mud-creeper Batillaria attramentaria.</title>
        <authorList>
            <person name="Patra A.K."/>
            <person name="Ho P.T."/>
            <person name="Jun S."/>
            <person name="Lee S.J."/>
            <person name="Kim Y."/>
            <person name="Won Y.J."/>
        </authorList>
    </citation>
    <scope>NUCLEOTIDE SEQUENCE [LARGE SCALE GENOMIC DNA]</scope>
    <source>
        <strain evidence="3">Wonlab-2016</strain>
    </source>
</reference>
<proteinExistence type="predicted"/>
<sequence length="1524" mass="165404">QMALHKSWGEQGLSVTRGQNATTVADDFVLLLEDLQGSNRLAYTFDLVIKNVKGTPQIVRYISQFDVESDMSVDATMKFQREIGLTFNMTVQESPVTELLKVPLARSLGLPPVYLVLSYQSVATASVRAYSGGAAVLKTGFSGDGFTTILRPTVRLRSSSPGVSRCVDSTVSIDSNVFIGKAHLTLDAFGKRVWDVPLQPSMSRDLHLADGSLGQGCDARCKGPSELTADPAVLSLPSTAAITRGDQQFQNLRAMGGQVAQFVDVGQGATWCGNPSLPCYSCSAHALDTPTDRACSSRLMTSRLAAALSHLAELVMAEWPDKQLLVMEAWDEPTSLNPNGAHPATSLYRHGRSATVALTSLSTSSSATSPGPLTLDSQTLERFGELAVCAGLDSVTPDAGRNGLEVTAAPDGFDQTRDHLGPDEMEKRVEFWSLLQNMDVSSLHPRCAAAPHMAAGSRWPDQAGGPEDVVGPSDRDMYRADRQHVDRLLHFNLTDPSLTFEPEGNNDRWCGAPTRPCIGCTNPSGEEPWDWCSTRMMTPRLALRLRKLQKLTEIEGLHITVLRAFTENSQDDVTNTLSIFREGRAARLATNPPGNESSLASLAVCAGFDFVSHTSSGHVEVFVNTQDGYQAHVVEFLEGSTHLSTSPKRLGIEEYGIPDELAEETDIPLLVDGGYQPDVDLSEHVTVGDVVSRDSRYFRMDELLLLCVELVIDDFPGRVEIVPGSAYRTRSANFLLNLDTRHEQEMWRHQAGQAVELRPFGSSDDSSLVALATSILRECPSVARSELRAVGVGCHEDHIYLDLRPLEQGRELEYVQVWDAGTSYCGHVFKMQLEMIAGGPVVQADPAVTCQDRGLDPDLQFLSFQMGQQGLCQVKDQDEFCRISRPARAVAADKLQEVLTNSAGHGRLPRFEIIDDIRACLVDACGGCPGAGPVFDEKVRACSRMVHKYLERAAAPYPNLTDVATFFNTDTAESTVHGEACRTGRVCVEETVIYSLLVSTVTGRFYPDPKKSLEREMFAAYINPTPLLDIAAQELAFRAKGKVTVYIEAEKDTYAMRNALKRKVTTWAGVACPEHSRFAMTPFVIVEMDAARKKRSAELSAPRNLVKHSRQAVRLYVYSDVRSWREAASVCRDKGGQLATVDSATNAVLQRVFMHSTNTVSGKIWIGLRNWPGQCDPTSASSPASTCYMWSDCTHWDSEDDYNGFGTGETDSTMAQCVAVTEDSSLLWETQHCETELPYLCQITTGDCTYATVKGFCSVNYTITAATTTSACQADCDDNDSCWVYELTEEGRCYICAGDSPFIYEMSDEGRSFAVKFCFGERGQTLVEELVGDDSAEVQLNFTSTASLLVQNPTSVSSDDNVRDSSESVSNTTSPQADSVETSTTLVRTEAPSDGTDAPSTRTDAPSFVTDVPSVQTDAPTNDVNVPTDGTEAPSAGTDAPSNGADAQVNGTDVLNASTYAPSVGADVPSIDSGNRSQLERQTTTEPASLTNQTSVASGLNEITSSLSATNDSTTTTPWTNIPE</sequence>
<evidence type="ECO:0000313" key="4">
    <source>
        <dbReference type="Proteomes" id="UP001519460"/>
    </source>
</evidence>
<dbReference type="SUPFAM" id="SSF55166">
    <property type="entry name" value="Hedgehog/DD-peptidase"/>
    <property type="match status" value="2"/>
</dbReference>
<evidence type="ECO:0000256" key="1">
    <source>
        <dbReference type="SAM" id="MobiDB-lite"/>
    </source>
</evidence>